<dbReference type="OrthoDB" id="9804590at2"/>
<keyword evidence="4" id="KW-0819">tRNA processing</keyword>
<keyword evidence="2 5" id="KW-0808">Transferase</keyword>
<dbReference type="InterPro" id="IPR010280">
    <property type="entry name" value="U5_MeTrfase_fam"/>
</dbReference>
<dbReference type="GO" id="GO:0008033">
    <property type="term" value="P:tRNA processing"/>
    <property type="evidence" value="ECO:0007669"/>
    <property type="project" value="UniProtKB-KW"/>
</dbReference>
<feature type="active site" evidence="6">
    <location>
        <position position="318"/>
    </location>
</feature>
<dbReference type="SUPFAM" id="SSF53335">
    <property type="entry name" value="S-adenosyl-L-methionine-dependent methyltransferases"/>
    <property type="match status" value="1"/>
</dbReference>
<dbReference type="GO" id="GO:0005829">
    <property type="term" value="C:cytosol"/>
    <property type="evidence" value="ECO:0007669"/>
    <property type="project" value="TreeGrafter"/>
</dbReference>
<dbReference type="PANTHER" id="PTHR47790">
    <property type="entry name" value="TRNA/TMRNA (URACIL-C(5))-METHYLTRANSFERASE"/>
    <property type="match status" value="1"/>
</dbReference>
<keyword evidence="3 5" id="KW-0949">S-adenosyl-L-methionine</keyword>
<evidence type="ECO:0000256" key="5">
    <source>
        <dbReference type="PROSITE-ProRule" id="PRU01024"/>
    </source>
</evidence>
<keyword evidence="1 5" id="KW-0489">Methyltransferase</keyword>
<dbReference type="CDD" id="cd02440">
    <property type="entry name" value="AdoMet_MTases"/>
    <property type="match status" value="1"/>
</dbReference>
<dbReference type="PROSITE" id="PS51687">
    <property type="entry name" value="SAM_MT_RNA_M5U"/>
    <property type="match status" value="1"/>
</dbReference>
<dbReference type="GO" id="GO:0032259">
    <property type="term" value="P:methylation"/>
    <property type="evidence" value="ECO:0007669"/>
    <property type="project" value="UniProtKB-KW"/>
</dbReference>
<evidence type="ECO:0000256" key="2">
    <source>
        <dbReference type="ARBA" id="ARBA00022679"/>
    </source>
</evidence>
<dbReference type="PROSITE" id="PS01230">
    <property type="entry name" value="TRMA_1"/>
    <property type="match status" value="1"/>
</dbReference>
<dbReference type="GO" id="GO:0030697">
    <property type="term" value="F:tRNA (uracil(54)-C5)-methyltransferase activity, S-adenosyl methionine-dependent"/>
    <property type="evidence" value="ECO:0007669"/>
    <property type="project" value="InterPro"/>
</dbReference>
<evidence type="ECO:0000256" key="3">
    <source>
        <dbReference type="ARBA" id="ARBA00022691"/>
    </source>
</evidence>
<evidence type="ECO:0000313" key="8">
    <source>
        <dbReference type="Proteomes" id="UP000192602"/>
    </source>
</evidence>
<feature type="binding site" evidence="5">
    <location>
        <position position="293"/>
    </location>
    <ligand>
        <name>S-adenosyl-L-methionine</name>
        <dbReference type="ChEBI" id="CHEBI:59789"/>
    </ligand>
</feature>
<dbReference type="InterPro" id="IPR011869">
    <property type="entry name" value="TrmA_MeTrfase"/>
</dbReference>
<name>A0A1W1WUN2_9BACT</name>
<evidence type="ECO:0000256" key="1">
    <source>
        <dbReference type="ARBA" id="ARBA00022603"/>
    </source>
</evidence>
<dbReference type="GO" id="GO:0000049">
    <property type="term" value="F:tRNA binding"/>
    <property type="evidence" value="ECO:0007669"/>
    <property type="project" value="TreeGrafter"/>
</dbReference>
<organism evidence="7 8">
    <name type="scientific">Nitratiruptor tergarcus DSM 16512</name>
    <dbReference type="NCBI Taxonomy" id="1069081"/>
    <lineage>
        <taxon>Bacteria</taxon>
        <taxon>Pseudomonadati</taxon>
        <taxon>Campylobacterota</taxon>
        <taxon>Epsilonproteobacteria</taxon>
        <taxon>Nautiliales</taxon>
        <taxon>Nitratiruptoraceae</taxon>
        <taxon>Nitratiruptor</taxon>
    </lineage>
</organism>
<gene>
    <name evidence="7" type="ORF">SAMN05660197_1251</name>
</gene>
<comment type="similarity">
    <text evidence="5">Belongs to the class I-like SAM-binding methyltransferase superfamily. RNA M5U methyltransferase family.</text>
</comment>
<dbReference type="PROSITE" id="PS01231">
    <property type="entry name" value="TRMA_2"/>
    <property type="match status" value="1"/>
</dbReference>
<dbReference type="EMBL" id="FWWZ01000001">
    <property type="protein sequence ID" value="SMC09443.1"/>
    <property type="molecule type" value="Genomic_DNA"/>
</dbReference>
<dbReference type="InterPro" id="IPR029063">
    <property type="entry name" value="SAM-dependent_MTases_sf"/>
</dbReference>
<protein>
    <submittedName>
        <fullName evidence="7">tRNA (Uracil-5-)-methyltransferase</fullName>
    </submittedName>
</protein>
<evidence type="ECO:0000313" key="7">
    <source>
        <dbReference type="EMBL" id="SMC09443.1"/>
    </source>
</evidence>
<dbReference type="HAMAP" id="MF_01011">
    <property type="entry name" value="RNA_methyltr_TrmA"/>
    <property type="match status" value="1"/>
</dbReference>
<reference evidence="8" key="1">
    <citation type="submission" date="2017-04" db="EMBL/GenBank/DDBJ databases">
        <authorList>
            <person name="Varghese N."/>
            <person name="Submissions S."/>
        </authorList>
    </citation>
    <scope>NUCLEOTIDE SEQUENCE [LARGE SCALE GENOMIC DNA]</scope>
    <source>
        <strain evidence="8">DSM 16512</strain>
    </source>
</reference>
<dbReference type="Gene3D" id="3.40.50.150">
    <property type="entry name" value="Vaccinia Virus protein VP39"/>
    <property type="match status" value="1"/>
</dbReference>
<evidence type="ECO:0000256" key="4">
    <source>
        <dbReference type="ARBA" id="ARBA00022694"/>
    </source>
</evidence>
<keyword evidence="8" id="KW-1185">Reference proteome</keyword>
<dbReference type="InterPro" id="IPR030390">
    <property type="entry name" value="MeTrfase_TrmA_AS"/>
</dbReference>
<dbReference type="STRING" id="1069081.SAMN05660197_1251"/>
<proteinExistence type="inferred from homology"/>
<feature type="active site" description="Nucleophile" evidence="5">
    <location>
        <position position="318"/>
    </location>
</feature>
<dbReference type="AlphaFoldDB" id="A0A1W1WUN2"/>
<dbReference type="GO" id="GO:0019843">
    <property type="term" value="F:rRNA binding"/>
    <property type="evidence" value="ECO:0007669"/>
    <property type="project" value="TreeGrafter"/>
</dbReference>
<evidence type="ECO:0000256" key="6">
    <source>
        <dbReference type="PROSITE-ProRule" id="PRU10015"/>
    </source>
</evidence>
<feature type="binding site" evidence="5">
    <location>
        <position position="233"/>
    </location>
    <ligand>
        <name>S-adenosyl-L-methionine</name>
        <dbReference type="ChEBI" id="CHEBI:59789"/>
    </ligand>
</feature>
<dbReference type="GO" id="GO:0009451">
    <property type="term" value="P:RNA modification"/>
    <property type="evidence" value="ECO:0007669"/>
    <property type="project" value="UniProtKB-ARBA"/>
</dbReference>
<dbReference type="Proteomes" id="UP000192602">
    <property type="component" value="Unassembled WGS sequence"/>
</dbReference>
<feature type="binding site" evidence="5">
    <location>
        <position position="184"/>
    </location>
    <ligand>
        <name>S-adenosyl-L-methionine</name>
        <dbReference type="ChEBI" id="CHEBI:59789"/>
    </ligand>
</feature>
<feature type="binding site" evidence="5">
    <location>
        <position position="212"/>
    </location>
    <ligand>
        <name>S-adenosyl-L-methionine</name>
        <dbReference type="ChEBI" id="CHEBI:59789"/>
    </ligand>
</feature>
<dbReference type="Pfam" id="PF05958">
    <property type="entry name" value="tRNA_U5-meth_tr"/>
    <property type="match status" value="1"/>
</dbReference>
<dbReference type="Gene3D" id="2.40.50.1070">
    <property type="match status" value="1"/>
</dbReference>
<sequence>MKCNYFGICGSCKIYPDYEEQLQRKKEQFIELFGKEPRVFASPSEHFRARAEFRIVDGSYAMHKIDGNGLVKIDSCPIVLEPIYTLMPKIVEFIKQSPLLIQRLYRIDFLSGLSGEMLITLVYHKKIDEEWEEEARKIAQVFGINIVGRSRGIKSVIGNEFITEELEIEGKKYLYHHYEGSFTQPNPYVNQKMIAWVMQMAGENRRDLLELYCGAGNFTIPLSYCFRKVLATEVSKTSIKAAKENCILNSVENIEFVRLSSEEVAQAVKGVREFRRLAHLDLASYDFQTVFVDPPRCGLDSATRELVREFEQILYISCNPQTLHRDLQELQKSHEVEQIALFDQFPYTSHMECGVKLVKR</sequence>
<accession>A0A1W1WUN2</accession>
<dbReference type="PANTHER" id="PTHR47790:SF2">
    <property type="entry name" value="TRNA_TMRNA (URACIL-C(5))-METHYLTRANSFERASE"/>
    <property type="match status" value="1"/>
</dbReference>
<dbReference type="InterPro" id="IPR030391">
    <property type="entry name" value="MeTrfase_TrmA_CS"/>
</dbReference>
<dbReference type="NCBIfam" id="TIGR02143">
    <property type="entry name" value="trmA_only"/>
    <property type="match status" value="1"/>
</dbReference>
<dbReference type="FunFam" id="3.40.50.150:FF:000012">
    <property type="entry name" value="tRNA/tmRNA (uracil-C(5))-methyltransferase"/>
    <property type="match status" value="1"/>
</dbReference>
<dbReference type="RefSeq" id="WP_084275670.1">
    <property type="nucleotide sequence ID" value="NZ_AP026671.1"/>
</dbReference>